<dbReference type="SMART" id="SM00429">
    <property type="entry name" value="IPT"/>
    <property type="match status" value="2"/>
</dbReference>
<dbReference type="GO" id="GO:0017154">
    <property type="term" value="F:semaphorin receptor activity"/>
    <property type="evidence" value="ECO:0007669"/>
    <property type="project" value="InterPro"/>
</dbReference>
<evidence type="ECO:0000313" key="3">
    <source>
        <dbReference type="EMBL" id="MBB6488448.1"/>
    </source>
</evidence>
<name>A0A7X0IWF5_9HYPH</name>
<dbReference type="Pfam" id="PF01833">
    <property type="entry name" value="TIG"/>
    <property type="match status" value="2"/>
</dbReference>
<sequence>MTTGSTNTDMNPSGGSGLALYTKHDASGPGPEVILEDYSTASHELNLNGTYTADQAYPDFTVYAWSLGVTGAVHATVTCQGIPTPITMPTFPVVQAGSTTGALTMTLSEAPGSGLTVTPTATGLTFTPPTIAFGAGSSSQTFTVTANNGATPGAATISYALGGADAAQYVTPANSSLTVLGTISPPAYPALIQGSTSATLTMIASAPGNVSVTPSATGLTFAPSTLNFSSGATQSFTVTAASNAGPGAIAVSYALSGTSAAVYVAPSPGSITVNRPVPTVTSISPTSGPAAGGTSVTITGTDLTGATAVTFGATAAASYTVNSATQITAVSPANAAGTYDMTVTTAGGTSTTSAADQFTYIAAPTVTAISPAAGVEAGGTSVTLTGTGFSNATAVTFGATAAAGFTVNSATQITATTPAGAGRVDVRVTTGGGT</sequence>
<proteinExistence type="predicted"/>
<feature type="region of interest" description="Disordered" evidence="1">
    <location>
        <begin position="1"/>
        <end position="23"/>
    </location>
</feature>
<dbReference type="InterPro" id="IPR002909">
    <property type="entry name" value="IPT_dom"/>
</dbReference>
<dbReference type="InterPro" id="IPR013783">
    <property type="entry name" value="Ig-like_fold"/>
</dbReference>
<reference evidence="3 4" key="1">
    <citation type="submission" date="2020-08" db="EMBL/GenBank/DDBJ databases">
        <title>Genomic Encyclopedia of Type Strains, Phase IV (KMG-V): Genome sequencing to study the core and pangenomes of soil and plant-associated prokaryotes.</title>
        <authorList>
            <person name="Whitman W."/>
        </authorList>
    </citation>
    <scope>NUCLEOTIDE SEQUENCE [LARGE SCALE GENOMIC DNA]</scope>
    <source>
        <strain evidence="3 4">SEMIA 4060</strain>
    </source>
</reference>
<evidence type="ECO:0000256" key="1">
    <source>
        <dbReference type="SAM" id="MobiDB-lite"/>
    </source>
</evidence>
<feature type="domain" description="IPT/TIG" evidence="2">
    <location>
        <begin position="363"/>
        <end position="434"/>
    </location>
</feature>
<dbReference type="PANTHER" id="PTHR22625:SF70">
    <property type="entry name" value="PLEXIN A, ISOFORM A"/>
    <property type="match status" value="1"/>
</dbReference>
<dbReference type="AlphaFoldDB" id="A0A7X0IWF5"/>
<feature type="compositionally biased region" description="Polar residues" evidence="1">
    <location>
        <begin position="1"/>
        <end position="13"/>
    </location>
</feature>
<organism evidence="3 4">
    <name type="scientific">Rhizobium lusitanum</name>
    <dbReference type="NCBI Taxonomy" id="293958"/>
    <lineage>
        <taxon>Bacteria</taxon>
        <taxon>Pseudomonadati</taxon>
        <taxon>Pseudomonadota</taxon>
        <taxon>Alphaproteobacteria</taxon>
        <taxon>Hyphomicrobiales</taxon>
        <taxon>Rhizobiaceae</taxon>
        <taxon>Rhizobium/Agrobacterium group</taxon>
        <taxon>Rhizobium</taxon>
    </lineage>
</organism>
<dbReference type="CDD" id="cd00102">
    <property type="entry name" value="IPT"/>
    <property type="match status" value="2"/>
</dbReference>
<evidence type="ECO:0000259" key="2">
    <source>
        <dbReference type="SMART" id="SM00429"/>
    </source>
</evidence>
<dbReference type="EMBL" id="JACHBG010000023">
    <property type="protein sequence ID" value="MBB6488448.1"/>
    <property type="molecule type" value="Genomic_DNA"/>
</dbReference>
<dbReference type="PANTHER" id="PTHR22625">
    <property type="entry name" value="PLEXIN"/>
    <property type="match status" value="1"/>
</dbReference>
<feature type="non-terminal residue" evidence="3">
    <location>
        <position position="434"/>
    </location>
</feature>
<dbReference type="InterPro" id="IPR031148">
    <property type="entry name" value="Plexin"/>
</dbReference>
<feature type="domain" description="IPT/TIG" evidence="2">
    <location>
        <begin position="277"/>
        <end position="361"/>
    </location>
</feature>
<dbReference type="SUPFAM" id="SSF81296">
    <property type="entry name" value="E set domains"/>
    <property type="match status" value="2"/>
</dbReference>
<dbReference type="Proteomes" id="UP000565576">
    <property type="component" value="Unassembled WGS sequence"/>
</dbReference>
<comment type="caution">
    <text evidence="3">The sequence shown here is derived from an EMBL/GenBank/DDBJ whole genome shotgun (WGS) entry which is preliminary data.</text>
</comment>
<dbReference type="Gene3D" id="2.60.40.10">
    <property type="entry name" value="Immunoglobulins"/>
    <property type="match status" value="2"/>
</dbReference>
<evidence type="ECO:0000313" key="4">
    <source>
        <dbReference type="Proteomes" id="UP000565576"/>
    </source>
</evidence>
<dbReference type="InterPro" id="IPR014756">
    <property type="entry name" value="Ig_E-set"/>
</dbReference>
<accession>A0A7X0IWF5</accession>
<gene>
    <name evidence="3" type="ORF">GGD46_005764</name>
</gene>
<protein>
    <recommendedName>
        <fullName evidence="2">IPT/TIG domain-containing protein</fullName>
    </recommendedName>
</protein>
<dbReference type="RefSeq" id="WP_246806489.1">
    <property type="nucleotide sequence ID" value="NZ_JACHBG010000023.1"/>
</dbReference>